<evidence type="ECO:0000313" key="1">
    <source>
        <dbReference type="EMBL" id="KER28746.1"/>
    </source>
</evidence>
<evidence type="ECO:0000313" key="2">
    <source>
        <dbReference type="Proteomes" id="UP000054324"/>
    </source>
</evidence>
<dbReference type="EMBL" id="KL596692">
    <property type="protein sequence ID" value="KER28746.1"/>
    <property type="molecule type" value="Genomic_DNA"/>
</dbReference>
<name>A0A074ZNS0_OPIVI</name>
<keyword evidence="2" id="KW-1185">Reference proteome</keyword>
<dbReference type="Proteomes" id="UP000054324">
    <property type="component" value="Unassembled WGS sequence"/>
</dbReference>
<dbReference type="AlphaFoldDB" id="A0A074ZNS0"/>
<dbReference type="RefSeq" id="XP_009167453.1">
    <property type="nucleotide sequence ID" value="XM_009169189.1"/>
</dbReference>
<reference evidence="1 2" key="1">
    <citation type="submission" date="2013-11" db="EMBL/GenBank/DDBJ databases">
        <title>Opisthorchis viverrini - life in the bile duct.</title>
        <authorList>
            <person name="Young N.D."/>
            <person name="Nagarajan N."/>
            <person name="Lin S.J."/>
            <person name="Korhonen P.K."/>
            <person name="Jex A.R."/>
            <person name="Hall R.S."/>
            <person name="Safavi-Hemami H."/>
            <person name="Kaewkong W."/>
            <person name="Bertrand D."/>
            <person name="Gao S."/>
            <person name="Seet Q."/>
            <person name="Wongkham S."/>
            <person name="Teh B.T."/>
            <person name="Wongkham C."/>
            <person name="Intapan P.M."/>
            <person name="Maleewong W."/>
            <person name="Yang X."/>
            <person name="Hu M."/>
            <person name="Wang Z."/>
            <person name="Hofmann A."/>
            <person name="Sternberg P.W."/>
            <person name="Tan P."/>
            <person name="Wang J."/>
            <person name="Gasser R.B."/>
        </authorList>
    </citation>
    <scope>NUCLEOTIDE SEQUENCE [LARGE SCALE GENOMIC DNA]</scope>
</reference>
<dbReference type="CTD" id="20318622"/>
<dbReference type="OrthoDB" id="10465552at2759"/>
<protein>
    <submittedName>
        <fullName evidence="1">Uncharacterized protein</fullName>
    </submittedName>
</protein>
<gene>
    <name evidence="1" type="ORF">T265_04440</name>
</gene>
<sequence>MRLPDTAHSVARKYQNREIQLGSSISVGRTTLCTEQCELSFELGCARAYVPDDKRDLIAQEWNVPVVEGAMELQQSQLHLYEPLKVKVQSMEFEWPPREHHFTHSLVISLPFGGGHNQYLYIPTNTQMQCNLVFTGDSSDSLVYDILQLNVLHKGRRLRFQLVRYSGYHTFS</sequence>
<organism evidence="1 2">
    <name type="scientific">Opisthorchis viverrini</name>
    <name type="common">Southeast Asian liver fluke</name>
    <dbReference type="NCBI Taxonomy" id="6198"/>
    <lineage>
        <taxon>Eukaryota</taxon>
        <taxon>Metazoa</taxon>
        <taxon>Spiralia</taxon>
        <taxon>Lophotrochozoa</taxon>
        <taxon>Platyhelminthes</taxon>
        <taxon>Trematoda</taxon>
        <taxon>Digenea</taxon>
        <taxon>Opisthorchiida</taxon>
        <taxon>Opisthorchiata</taxon>
        <taxon>Opisthorchiidae</taxon>
        <taxon>Opisthorchis</taxon>
    </lineage>
</organism>
<proteinExistence type="predicted"/>
<dbReference type="KEGG" id="ovi:T265_04440"/>
<dbReference type="GeneID" id="20318622"/>
<accession>A0A074ZNS0</accession>